<keyword evidence="9" id="KW-1185">Reference proteome</keyword>
<evidence type="ECO:0000259" key="6">
    <source>
        <dbReference type="PROSITE" id="PS51387"/>
    </source>
</evidence>
<keyword evidence="3" id="KW-0285">Flavoprotein</keyword>
<evidence type="ECO:0000313" key="9">
    <source>
        <dbReference type="Proteomes" id="UP000017200"/>
    </source>
</evidence>
<dbReference type="PANTHER" id="PTHR42973">
    <property type="entry name" value="BINDING OXIDOREDUCTASE, PUTATIVE (AFU_ORTHOLOGUE AFUA_1G17690)-RELATED"/>
    <property type="match status" value="1"/>
</dbReference>
<dbReference type="InterPro" id="IPR036318">
    <property type="entry name" value="FAD-bd_PCMH-like_sf"/>
</dbReference>
<name>U5H916_USTV1</name>
<evidence type="ECO:0000256" key="2">
    <source>
        <dbReference type="ARBA" id="ARBA00005466"/>
    </source>
</evidence>
<reference evidence="7" key="2">
    <citation type="submission" date="2010-11" db="EMBL/GenBank/DDBJ databases">
        <authorList>
            <consortium name="The Broad Institute Genome Sequencing Platform"/>
            <person name="Earl A."/>
            <person name="Ward D."/>
            <person name="Feldgarden M."/>
            <person name="Gevers D."/>
            <person name="Butler R."/>
            <person name="Young S.K."/>
            <person name="Zeng Q."/>
            <person name="Gargeya S."/>
            <person name="Fitzgerald M."/>
            <person name="Haas B."/>
            <person name="Abouelleil A."/>
            <person name="Alvarado L."/>
            <person name="Arachchi H.M."/>
            <person name="Berlin A."/>
            <person name="Brown A."/>
            <person name="Chapman S.B."/>
            <person name="Chen Z."/>
            <person name="Dunbar C."/>
            <person name="Freedman E."/>
            <person name="Gearin G."/>
            <person name="Gellesch M."/>
            <person name="Goldberg J."/>
            <person name="Griggs A."/>
            <person name="Gujja S."/>
            <person name="Heilman E."/>
            <person name="Heiman D."/>
            <person name="Howarth C."/>
            <person name="Larson L."/>
            <person name="Lui A."/>
            <person name="MacDonald P.J.P."/>
            <person name="Mehta T."/>
            <person name="Montmayeur A."/>
            <person name="Murphy C."/>
            <person name="Neiman D."/>
            <person name="Pearson M."/>
            <person name="Priest M."/>
            <person name="Roberts A."/>
            <person name="Saif S."/>
            <person name="Shea T."/>
            <person name="Shenoy N."/>
            <person name="Sisk P."/>
            <person name="Stolte C."/>
            <person name="Sykes S."/>
            <person name="White J."/>
            <person name="Yandava C."/>
            <person name="Wortman J."/>
            <person name="Nusbaum C."/>
            <person name="Birren B."/>
        </authorList>
    </citation>
    <scope>NUCLEOTIDE SEQUENCE</scope>
    <source>
        <strain evidence="7">P1A1 Lamole</strain>
    </source>
</reference>
<protein>
    <recommendedName>
        <fullName evidence="6">FAD-binding PCMH-type domain-containing protein</fullName>
    </recommendedName>
</protein>
<proteinExistence type="inferred from homology"/>
<reference evidence="9" key="1">
    <citation type="submission" date="2010-11" db="EMBL/GenBank/DDBJ databases">
        <title>The genome sequence of Microbotryum violaceum strain p1A1 Lamole.</title>
        <authorList>
            <person name="Cuomo C."/>
            <person name="Perlin M."/>
            <person name="Young S.K."/>
            <person name="Zeng Q."/>
            <person name="Gargeya S."/>
            <person name="Alvarado L."/>
            <person name="Berlin A."/>
            <person name="Chapman S.B."/>
            <person name="Chen Z."/>
            <person name="Freedman E."/>
            <person name="Gellesch M."/>
            <person name="Goldberg J."/>
            <person name="Griggs A."/>
            <person name="Gujja S."/>
            <person name="Heilman E."/>
            <person name="Heiman D."/>
            <person name="Howarth C."/>
            <person name="Mehta T."/>
            <person name="Neiman D."/>
            <person name="Pearson M."/>
            <person name="Roberts A."/>
            <person name="Saif S."/>
            <person name="Shea T."/>
            <person name="Shenoy N."/>
            <person name="Sisk P."/>
            <person name="Stolte C."/>
            <person name="Sykes S."/>
            <person name="White J."/>
            <person name="Yandava C."/>
            <person name="Haas B."/>
            <person name="Nusbaum C."/>
            <person name="Birren B."/>
        </authorList>
    </citation>
    <scope>NUCLEOTIDE SEQUENCE [LARGE SCALE GENOMIC DNA]</scope>
    <source>
        <strain evidence="9">p1A1 Lamole</strain>
    </source>
</reference>
<dbReference type="InterPro" id="IPR016166">
    <property type="entry name" value="FAD-bd_PCMH"/>
</dbReference>
<dbReference type="OrthoDB" id="407275at2759"/>
<dbReference type="HOGENOM" id="CLU_018354_10_1_1"/>
<dbReference type="Pfam" id="PF01565">
    <property type="entry name" value="FAD_binding_4"/>
    <property type="match status" value="1"/>
</dbReference>
<dbReference type="PROSITE" id="PS51387">
    <property type="entry name" value="FAD_PCMH"/>
    <property type="match status" value="1"/>
</dbReference>
<dbReference type="InterPro" id="IPR006094">
    <property type="entry name" value="Oxid_FAD_bind_N"/>
</dbReference>
<dbReference type="SUPFAM" id="SSF56176">
    <property type="entry name" value="FAD-binding/transporter-associated domain-like"/>
    <property type="match status" value="1"/>
</dbReference>
<keyword evidence="4" id="KW-0274">FAD</keyword>
<organism evidence="7">
    <name type="scientific">Microbotryum lychnidis-dioicae (strain p1A1 Lamole / MvSl-1064)</name>
    <name type="common">Anther smut fungus</name>
    <dbReference type="NCBI Taxonomy" id="683840"/>
    <lineage>
        <taxon>Eukaryota</taxon>
        <taxon>Fungi</taxon>
        <taxon>Dikarya</taxon>
        <taxon>Basidiomycota</taxon>
        <taxon>Pucciniomycotina</taxon>
        <taxon>Microbotryomycetes</taxon>
        <taxon>Microbotryales</taxon>
        <taxon>Microbotryaceae</taxon>
        <taxon>Microbotryum</taxon>
    </lineage>
</organism>
<evidence type="ECO:0000256" key="5">
    <source>
        <dbReference type="ARBA" id="ARBA00023002"/>
    </source>
</evidence>
<evidence type="ECO:0000256" key="1">
    <source>
        <dbReference type="ARBA" id="ARBA00001974"/>
    </source>
</evidence>
<dbReference type="PANTHER" id="PTHR42973:SF39">
    <property type="entry name" value="FAD-BINDING PCMH-TYPE DOMAIN-CONTAINING PROTEIN"/>
    <property type="match status" value="1"/>
</dbReference>
<reference evidence="7 9" key="3">
    <citation type="journal article" date="2015" name="BMC Genomics">
        <title>Sex and parasites: genomic and transcriptomic analysis of Microbotryum lychnidis-dioicae, the biotrophic and plant-castrating anther smut fungus.</title>
        <authorList>
            <person name="Perlin M.H."/>
            <person name="Amselem J."/>
            <person name="Fontanillas E."/>
            <person name="Toh S.S."/>
            <person name="Chen Z."/>
            <person name="Goldberg J."/>
            <person name="Duplessis S."/>
            <person name="Henrissat B."/>
            <person name="Young S."/>
            <person name="Zeng Q."/>
            <person name="Aguileta G."/>
            <person name="Petit E."/>
            <person name="Badouin H."/>
            <person name="Andrews J."/>
            <person name="Razeeq D."/>
            <person name="Gabaldon T."/>
            <person name="Quesneville H."/>
            <person name="Giraud T."/>
            <person name="Hood M.E."/>
            <person name="Schultz D.J."/>
            <person name="Cuomo C.A."/>
        </authorList>
    </citation>
    <scope>NUCLEOTIDE SEQUENCE [LARGE SCALE GENOMIC DNA]</scope>
    <source>
        <strain evidence="7">P1A1 Lamole</strain>
        <strain evidence="9">p1A1 Lamole</strain>
    </source>
</reference>
<evidence type="ECO:0000313" key="7">
    <source>
        <dbReference type="EMBL" id="KDE05898.1"/>
    </source>
</evidence>
<dbReference type="EMBL" id="AEIJ01000363">
    <property type="status" value="NOT_ANNOTATED_CDS"/>
    <property type="molecule type" value="Genomic_DNA"/>
</dbReference>
<accession>U5H916</accession>
<keyword evidence="5" id="KW-0560">Oxidoreductase</keyword>
<evidence type="ECO:0000256" key="4">
    <source>
        <dbReference type="ARBA" id="ARBA00022827"/>
    </source>
</evidence>
<feature type="domain" description="FAD-binding PCMH-type" evidence="6">
    <location>
        <begin position="54"/>
        <end position="228"/>
    </location>
</feature>
<dbReference type="GO" id="GO:0016491">
    <property type="term" value="F:oxidoreductase activity"/>
    <property type="evidence" value="ECO:0007669"/>
    <property type="project" value="UniProtKB-KW"/>
</dbReference>
<dbReference type="GO" id="GO:0071949">
    <property type="term" value="F:FAD binding"/>
    <property type="evidence" value="ECO:0007669"/>
    <property type="project" value="InterPro"/>
</dbReference>
<dbReference type="AlphaFoldDB" id="U5H916"/>
<dbReference type="InterPro" id="IPR012951">
    <property type="entry name" value="BBE"/>
</dbReference>
<comment type="similarity">
    <text evidence="2">Belongs to the oxygen-dependent FAD-linked oxidoreductase family.</text>
</comment>
<dbReference type="EnsemblFungi" id="MVLG_03711T0">
    <property type="protein sequence ID" value="MVLG_03711T0"/>
    <property type="gene ID" value="MVLG_03711"/>
</dbReference>
<sequence>MATVIPISATPVEGHNDGDDFLAYLASNPKTNLVSSSQDKEQFDSLTGAFNQRLYTSAMAIVTPTNAQAISSAVTFARQYNIPVTARGGGHSYAAYGVGNGNAQGLVIDLSHFSNIQLKDDNRTVVVGGGVRLGDMALQLDEWGLAIAHGVCPFVGVGGHAAFGGFGYASRAWGLTLDHIIALDVVMADGTYLQGLTREQDPDLFWALCGAAPNFGIQTAYHFRAHEKPNNVVRVKYSYSNASPDMMTRAFLAFQAWGQESSPPNLGLTAVIGGGGSFEITGIYYGTGDACKKLMAPFEDKLPEGFSTEVDQAMSWIESLQALSHSQPLSTKGKTGFRDCFYAKSLMTPDSPNQLITTDAALAFFTYLQKTATTTNWFVEIGLYGGAGSAINAVPLNQSSFAHRSSLLSFQMYASSKTYGNPYPEDGFDFVSGMYDALLNPMKEIWGTSYGAYVNYVDPSLTPDQVKTLYWGSQYERLSTLRAKYDPTEVFKYPQAIRPSTSTT</sequence>
<dbReference type="Pfam" id="PF08031">
    <property type="entry name" value="BBE"/>
    <property type="match status" value="1"/>
</dbReference>
<dbReference type="EMBL" id="GL541679">
    <property type="protein sequence ID" value="KDE05898.1"/>
    <property type="molecule type" value="Genomic_DNA"/>
</dbReference>
<dbReference type="Gene3D" id="3.40.462.20">
    <property type="match status" value="1"/>
</dbReference>
<dbReference type="Proteomes" id="UP000017200">
    <property type="component" value="Unassembled WGS sequence"/>
</dbReference>
<evidence type="ECO:0000256" key="3">
    <source>
        <dbReference type="ARBA" id="ARBA00022630"/>
    </source>
</evidence>
<reference evidence="8" key="4">
    <citation type="submission" date="2015-06" db="UniProtKB">
        <authorList>
            <consortium name="EnsemblFungi"/>
        </authorList>
    </citation>
    <scope>IDENTIFICATION</scope>
</reference>
<gene>
    <name evidence="7" type="ORF">MVLG_03711</name>
</gene>
<dbReference type="InterPro" id="IPR016169">
    <property type="entry name" value="FAD-bd_PCMH_sub2"/>
</dbReference>
<evidence type="ECO:0000313" key="8">
    <source>
        <dbReference type="EnsemblFungi" id="MVLG_03711T0"/>
    </source>
</evidence>
<dbReference type="STRING" id="683840.U5H916"/>
<dbReference type="InterPro" id="IPR050416">
    <property type="entry name" value="FAD-linked_Oxidoreductase"/>
</dbReference>
<dbReference type="Gene3D" id="3.30.465.10">
    <property type="match status" value="1"/>
</dbReference>
<dbReference type="OMA" id="REVWARI"/>
<comment type="cofactor">
    <cofactor evidence="1">
        <name>FAD</name>
        <dbReference type="ChEBI" id="CHEBI:57692"/>
    </cofactor>
</comment>
<dbReference type="InParanoid" id="U5H916"/>